<proteinExistence type="predicted"/>
<keyword evidence="4 5" id="KW-0833">Ubl conjugation pathway</keyword>
<keyword evidence="3" id="KW-0808">Transferase</keyword>
<dbReference type="Gene3D" id="6.10.130.10">
    <property type="entry name" value="Ubiquitin-protein ligase E3A, N-terminal zinc-binding domain (AZUL)"/>
    <property type="match status" value="1"/>
</dbReference>
<protein>
    <recommendedName>
        <fullName evidence="2">HECT-type E3 ubiquitin transferase</fullName>
        <ecNumber evidence="2">2.3.2.26</ecNumber>
    </recommendedName>
</protein>
<dbReference type="PANTHER" id="PTHR45700">
    <property type="entry name" value="UBIQUITIN-PROTEIN LIGASE E3C"/>
    <property type="match status" value="1"/>
</dbReference>
<keyword evidence="9" id="KW-1185">Reference proteome</keyword>
<evidence type="ECO:0000313" key="8">
    <source>
        <dbReference type="EMBL" id="OLY82509.1"/>
    </source>
</evidence>
<dbReference type="InterPro" id="IPR035983">
    <property type="entry name" value="Hect_E3_ubiquitin_ligase"/>
</dbReference>
<feature type="region of interest" description="Disordered" evidence="6">
    <location>
        <begin position="1"/>
        <end position="30"/>
    </location>
</feature>
<organism evidence="8 9">
    <name type="scientific">Smittium mucronatum</name>
    <dbReference type="NCBI Taxonomy" id="133383"/>
    <lineage>
        <taxon>Eukaryota</taxon>
        <taxon>Fungi</taxon>
        <taxon>Fungi incertae sedis</taxon>
        <taxon>Zoopagomycota</taxon>
        <taxon>Kickxellomycotina</taxon>
        <taxon>Harpellomycetes</taxon>
        <taxon>Harpellales</taxon>
        <taxon>Legeriomycetaceae</taxon>
        <taxon>Smittium</taxon>
    </lineage>
</organism>
<reference evidence="8 9" key="1">
    <citation type="journal article" date="2016" name="Mol. Biol. Evol.">
        <title>Genome-Wide Survey of Gut Fungi (Harpellales) Reveals the First Horizontally Transferred Ubiquitin Gene from a Mosquito Host.</title>
        <authorList>
            <person name="Wang Y."/>
            <person name="White M.M."/>
            <person name="Kvist S."/>
            <person name="Moncalvo J.M."/>
        </authorList>
    </citation>
    <scope>NUCLEOTIDE SEQUENCE [LARGE SCALE GENOMIC DNA]</scope>
    <source>
        <strain evidence="8 9">ALG-7-W6</strain>
    </source>
</reference>
<evidence type="ECO:0000256" key="5">
    <source>
        <dbReference type="PROSITE-ProRule" id="PRU00104"/>
    </source>
</evidence>
<dbReference type="PANTHER" id="PTHR45700:SF2">
    <property type="entry name" value="UBIQUITIN-PROTEIN LIGASE E3C"/>
    <property type="match status" value="1"/>
</dbReference>
<evidence type="ECO:0000313" key="9">
    <source>
        <dbReference type="Proteomes" id="UP000187455"/>
    </source>
</evidence>
<dbReference type="GO" id="GO:0061630">
    <property type="term" value="F:ubiquitin protein ligase activity"/>
    <property type="evidence" value="ECO:0007669"/>
    <property type="project" value="UniProtKB-EC"/>
</dbReference>
<dbReference type="Pfam" id="PF00632">
    <property type="entry name" value="HECT"/>
    <property type="match status" value="1"/>
</dbReference>
<dbReference type="FunFam" id="3.30.2410.10:FF:000003">
    <property type="entry name" value="probable E3 ubiquitin-protein ligase HERC4 isoform X1"/>
    <property type="match status" value="1"/>
</dbReference>
<dbReference type="GO" id="GO:0016874">
    <property type="term" value="F:ligase activity"/>
    <property type="evidence" value="ECO:0007669"/>
    <property type="project" value="UniProtKB-KW"/>
</dbReference>
<feature type="active site" description="Glycyl thioester intermediate" evidence="5">
    <location>
        <position position="1142"/>
    </location>
</feature>
<dbReference type="Gene3D" id="3.90.1750.10">
    <property type="entry name" value="Hect, E3 ligase catalytic domains"/>
    <property type="match status" value="1"/>
</dbReference>
<dbReference type="Pfam" id="PF16558">
    <property type="entry name" value="AZUL"/>
    <property type="match status" value="1"/>
</dbReference>
<keyword evidence="8" id="KW-0436">Ligase</keyword>
<feature type="domain" description="HECT" evidence="7">
    <location>
        <begin position="757"/>
        <end position="1174"/>
    </location>
</feature>
<dbReference type="InterPro" id="IPR042556">
    <property type="entry name" value="AZUL_sf"/>
</dbReference>
<dbReference type="AlphaFoldDB" id="A0A1R0H031"/>
<comment type="caution">
    <text evidence="8">The sequence shown here is derived from an EMBL/GenBank/DDBJ whole genome shotgun (WGS) entry which is preliminary data.</text>
</comment>
<dbReference type="SMART" id="SM00119">
    <property type="entry name" value="HECTc"/>
    <property type="match status" value="1"/>
</dbReference>
<dbReference type="InterPro" id="IPR000569">
    <property type="entry name" value="HECT_dom"/>
</dbReference>
<accession>A0A1R0H031</accession>
<evidence type="ECO:0000256" key="4">
    <source>
        <dbReference type="ARBA" id="ARBA00022786"/>
    </source>
</evidence>
<dbReference type="GO" id="GO:0000209">
    <property type="term" value="P:protein polyubiquitination"/>
    <property type="evidence" value="ECO:0007669"/>
    <property type="project" value="InterPro"/>
</dbReference>
<dbReference type="Proteomes" id="UP000187455">
    <property type="component" value="Unassembled WGS sequence"/>
</dbReference>
<feature type="compositionally biased region" description="Low complexity" evidence="6">
    <location>
        <begin position="15"/>
        <end position="29"/>
    </location>
</feature>
<name>A0A1R0H031_9FUNG</name>
<dbReference type="InterPro" id="IPR044611">
    <property type="entry name" value="E3A/B/C-like"/>
</dbReference>
<sequence>MIIKSSGIENAPVQTPLTTPEPTSSLSNLQKNAFPGISCSNSQARSDPQPSVFDAALNQGSRVEGPIFTKSSLNPEYLLFLESVKSLSSEGSSIRQATMNKDIFLYLGNAVPTDYGLGSFKDSGKLGQRLASISTLKKKFYLQLTNGCGNSDCKDPYCFFVEKRNMLGGRQKLAYCEYLAIRAFENPFEPNFQPHLPDNLSSDPSYSSLCDSQGRPFVAIVKSKSPNKPYSFIPSMFSLYYNFVKKSYKLNPRESMKQAFPTEHDSSSNQILKKIGMRTHLKYDVDNEPLIALTKINQSNLSALLEISSDLDHKLLINSLRTILTTVEFLFRSFNNELDLCPPPTSPPIPSLPNATTHNISDSISSSQSIYRHFNLKFDLKSCIEFGSLISPHFKDVERSAKIGISRLKKIMNRSHSQFRTSHDYNSFLVQLHTNCVILAKLILILSQVFISNDICHINTFKSLFADLGLLVILSIRNSKDMGSNIEIFWRDYFREIPNANFGSIVESLNIEIDAYLYEIYYNSKSEYSWAVKTAKINSKVLVTTEGFSSNLRNLLYLQTILFEVNKAKIIYEFSSFNYIDPSKFSLDENGWIVDFDFLYEYSRFYRHSEYLCSGTVSPPNSLNKGIEENFFSILEFRYLFPSKMIPKLIQAESFVRMKYNYLSSMVKVGEIGQLKKSMLLGMDFTHSDQINSGIDSGILSNIDPQFSYMADFPSSTGWTKLGEYKSLIRHRCNPYLLFGVRRSNLLTDSIDMLVANIDKIGYPLKVRFVDSGEDGLDMGGIQKEFFNLLLPKILDPDLGLFRFAEATVTIDNTNNELFSVEFTGEKNYVWPNGGCPSGYLEYFQYVGMFLGIAFNNMVLLDNSSVAPIPRQLLDMLLVEWPERKKIMTNWRAEEWLDYCKDLFPVLVEGLRSLYNYGNSKNDIGSVQDVFCHTFDISLPDPFGTRQARFSDNGLLHKSNAGLDEREEIEQIIKYDSKRTVTIDLVDNGREIFVTESNRDQFICKYLHFLVITDSELYINKLREGFLKAGGKDSIKGIFSGGGPEDQELVGLYELMFGEGSDLDIDEWKSITKYENGYSPKHKTIIHFWEIVEEFSKEEKRNLLRFVTGSSFLPLGGFKNFSFVLLRNGSSDSESLPTSQTCFSRLLIPPIKDKEELRQKLLISINNYYGFGLV</sequence>
<comment type="catalytic activity">
    <reaction evidence="1">
        <text>S-ubiquitinyl-[E2 ubiquitin-conjugating enzyme]-L-cysteine + [acceptor protein]-L-lysine = [E2 ubiquitin-conjugating enzyme]-L-cysteine + N(6)-ubiquitinyl-[acceptor protein]-L-lysine.</text>
        <dbReference type="EC" id="2.3.2.26"/>
    </reaction>
</comment>
<dbReference type="EMBL" id="LSSL01001467">
    <property type="protein sequence ID" value="OLY82509.1"/>
    <property type="molecule type" value="Genomic_DNA"/>
</dbReference>
<dbReference type="InterPro" id="IPR032353">
    <property type="entry name" value="AZUL"/>
</dbReference>
<evidence type="ECO:0000256" key="3">
    <source>
        <dbReference type="ARBA" id="ARBA00022679"/>
    </source>
</evidence>
<dbReference type="EC" id="2.3.2.26" evidence="2"/>
<evidence type="ECO:0000259" key="7">
    <source>
        <dbReference type="PROSITE" id="PS50237"/>
    </source>
</evidence>
<dbReference type="PROSITE" id="PS50237">
    <property type="entry name" value="HECT"/>
    <property type="match status" value="1"/>
</dbReference>
<dbReference type="SUPFAM" id="SSF56204">
    <property type="entry name" value="Hect, E3 ligase catalytic domain"/>
    <property type="match status" value="1"/>
</dbReference>
<evidence type="ECO:0000256" key="2">
    <source>
        <dbReference type="ARBA" id="ARBA00012485"/>
    </source>
</evidence>
<dbReference type="Gene3D" id="3.30.2160.10">
    <property type="entry name" value="Hect, E3 ligase catalytic domain"/>
    <property type="match status" value="1"/>
</dbReference>
<evidence type="ECO:0000256" key="6">
    <source>
        <dbReference type="SAM" id="MobiDB-lite"/>
    </source>
</evidence>
<evidence type="ECO:0000256" key="1">
    <source>
        <dbReference type="ARBA" id="ARBA00000885"/>
    </source>
</evidence>
<gene>
    <name evidence="8" type="ORF">AYI68_g3367</name>
</gene>
<dbReference type="Gene3D" id="3.30.2410.10">
    <property type="entry name" value="Hect, E3 ligase catalytic domain"/>
    <property type="match status" value="1"/>
</dbReference>
<dbReference type="GO" id="GO:0006511">
    <property type="term" value="P:ubiquitin-dependent protein catabolic process"/>
    <property type="evidence" value="ECO:0007669"/>
    <property type="project" value="TreeGrafter"/>
</dbReference>
<dbReference type="STRING" id="133383.A0A1R0H031"/>
<dbReference type="OrthoDB" id="8068875at2759"/>